<protein>
    <submittedName>
        <fullName evidence="10">Uncharacterized protein C12orf73 homolog</fullName>
    </submittedName>
</protein>
<reference evidence="10" key="1">
    <citation type="submission" date="2025-08" db="UniProtKB">
        <authorList>
            <consortium name="RefSeq"/>
        </authorList>
    </citation>
    <scope>IDENTIFICATION</scope>
    <source>
        <tissue evidence="10">Skeletal muscle</tissue>
    </source>
</reference>
<keyword evidence="4" id="KW-1133">Transmembrane helix</keyword>
<dbReference type="Pfam" id="PF14990">
    <property type="entry name" value="DUF4516"/>
    <property type="match status" value="1"/>
</dbReference>
<evidence type="ECO:0000256" key="6">
    <source>
        <dbReference type="ARBA" id="ARBA00023136"/>
    </source>
</evidence>
<keyword evidence="6" id="KW-0472">Membrane</keyword>
<evidence type="ECO:0000256" key="4">
    <source>
        <dbReference type="ARBA" id="ARBA00022989"/>
    </source>
</evidence>
<dbReference type="CTD" id="103179830"/>
<sequence>MLPSAVWMPGRIRRPFSLCRSCGDPEFVLEGIWSANACRVSGVLCKENLFVQKVWSRTMPAGISWPKYLKILTATMLSMLAGAQTVHKFYKPDLTPEIPPEAGKLRTELPSLKNVNEPVQPLQPRS</sequence>
<gene>
    <name evidence="10" type="primary">LOC106557044</name>
</gene>
<keyword evidence="5" id="KW-0496">Mitochondrion</keyword>
<keyword evidence="3" id="KW-0999">Mitochondrion inner membrane</keyword>
<dbReference type="GO" id="GO:0005743">
    <property type="term" value="C:mitochondrial inner membrane"/>
    <property type="evidence" value="ECO:0007669"/>
    <property type="project" value="UniProtKB-SubCell"/>
</dbReference>
<feature type="region of interest" description="Disordered" evidence="8">
    <location>
        <begin position="100"/>
        <end position="126"/>
    </location>
</feature>
<evidence type="ECO:0000256" key="2">
    <source>
        <dbReference type="ARBA" id="ARBA00022692"/>
    </source>
</evidence>
<dbReference type="InterPro" id="IPR027858">
    <property type="entry name" value="BRAWNIN"/>
</dbReference>
<dbReference type="PANTHER" id="PTHR28492:SF1">
    <property type="entry name" value="UBIQUINOL-CYTOCHROME-C REDUCTASE COMPLEX ASSEMBLY FACTOR 6"/>
    <property type="match status" value="1"/>
</dbReference>
<proteinExistence type="inferred from homology"/>
<dbReference type="KEGG" id="tsr:106557044"/>
<accession>A0A6I9Z6U8</accession>
<evidence type="ECO:0000256" key="5">
    <source>
        <dbReference type="ARBA" id="ARBA00023128"/>
    </source>
</evidence>
<dbReference type="PANTHER" id="PTHR28492">
    <property type="entry name" value="HYPOTHETICAL PROTEIN LOC691921"/>
    <property type="match status" value="1"/>
</dbReference>
<evidence type="ECO:0000313" key="9">
    <source>
        <dbReference type="Proteomes" id="UP000504617"/>
    </source>
</evidence>
<dbReference type="OrthoDB" id="6139781at2759"/>
<keyword evidence="9" id="KW-1185">Reference proteome</keyword>
<dbReference type="RefSeq" id="XP_013931631.1">
    <property type="nucleotide sequence ID" value="XM_014076156.1"/>
</dbReference>
<comment type="similarity">
    <text evidence="7">Belongs to the UQCC6 family.</text>
</comment>
<evidence type="ECO:0000256" key="1">
    <source>
        <dbReference type="ARBA" id="ARBA00004434"/>
    </source>
</evidence>
<evidence type="ECO:0000256" key="8">
    <source>
        <dbReference type="SAM" id="MobiDB-lite"/>
    </source>
</evidence>
<dbReference type="GeneID" id="106557044"/>
<evidence type="ECO:0000256" key="3">
    <source>
        <dbReference type="ARBA" id="ARBA00022792"/>
    </source>
</evidence>
<comment type="subcellular location">
    <subcellularLocation>
        <location evidence="1">Mitochondrion inner membrane</location>
        <topology evidence="1">Single-pass membrane protein</topology>
    </subcellularLocation>
</comment>
<organism evidence="9 10">
    <name type="scientific">Thamnophis sirtalis</name>
    <dbReference type="NCBI Taxonomy" id="35019"/>
    <lineage>
        <taxon>Eukaryota</taxon>
        <taxon>Metazoa</taxon>
        <taxon>Chordata</taxon>
        <taxon>Craniata</taxon>
        <taxon>Vertebrata</taxon>
        <taxon>Euteleostomi</taxon>
        <taxon>Lepidosauria</taxon>
        <taxon>Squamata</taxon>
        <taxon>Bifurcata</taxon>
        <taxon>Unidentata</taxon>
        <taxon>Episquamata</taxon>
        <taxon>Toxicofera</taxon>
        <taxon>Serpentes</taxon>
        <taxon>Colubroidea</taxon>
        <taxon>Colubridae</taxon>
        <taxon>Natricinae</taxon>
        <taxon>Thamnophis</taxon>
    </lineage>
</organism>
<dbReference type="GO" id="GO:0034551">
    <property type="term" value="P:mitochondrial respiratory chain complex III assembly"/>
    <property type="evidence" value="ECO:0007669"/>
    <property type="project" value="InterPro"/>
</dbReference>
<name>A0A6I9Z6U8_9SAUR</name>
<dbReference type="Proteomes" id="UP000504617">
    <property type="component" value="Unplaced"/>
</dbReference>
<evidence type="ECO:0000256" key="7">
    <source>
        <dbReference type="ARBA" id="ARBA00044944"/>
    </source>
</evidence>
<dbReference type="AlphaFoldDB" id="A0A6I9Z6U8"/>
<keyword evidence="2" id="KW-0812">Transmembrane</keyword>
<evidence type="ECO:0000313" key="10">
    <source>
        <dbReference type="RefSeq" id="XP_013931631.1"/>
    </source>
</evidence>